<keyword evidence="3 13" id="KW-0328">Glycosyltransferase</keyword>
<organism evidence="13 14">
    <name type="scientific">Mizuhopecten yessoensis</name>
    <name type="common">Japanese scallop</name>
    <name type="synonym">Patinopecten yessoensis</name>
    <dbReference type="NCBI Taxonomy" id="6573"/>
    <lineage>
        <taxon>Eukaryota</taxon>
        <taxon>Metazoa</taxon>
        <taxon>Spiralia</taxon>
        <taxon>Lophotrochozoa</taxon>
        <taxon>Mollusca</taxon>
        <taxon>Bivalvia</taxon>
        <taxon>Autobranchia</taxon>
        <taxon>Pteriomorphia</taxon>
        <taxon>Pectinida</taxon>
        <taxon>Pectinoidea</taxon>
        <taxon>Pectinidae</taxon>
        <taxon>Mizuhopecten</taxon>
    </lineage>
</organism>
<dbReference type="PANTHER" id="PTHR11214:SF349">
    <property type="entry name" value="BETA-1,3-GALACTOSYLTRANSFERASE BRN"/>
    <property type="match status" value="1"/>
</dbReference>
<feature type="region of interest" description="Disordered" evidence="11">
    <location>
        <begin position="177"/>
        <end position="199"/>
    </location>
</feature>
<sequence length="529" mass="61554">MRRPKHNLRVLMLLWKHLFTGWSVAILIGVILVLYLSTRDINRIDNTSSVTFPKRLIKLFEIDQRTNNLHRMRRNVSSRISLKKEYLKDLNGFQKRNNISVNRHTASHEQQRANQKSYQQDSALFHSGVKKENVGYPDGNINSQGKKQRDVPHQNQLQGVQRQDIAHHNQLQGVQRKDIALPIRDDQNDPRKENANFSPDEYLSNVNMTEIVRQFDIKGYADEQTINAFDHRFIINPEKTCNFSDNIKVLFIVKSSPDHISRRVTIRETWANRKRFPSTRTIFSFGLPKSSKSFLQLQDESSTYNDILLVNYVDDYYNLTLKTVSGLKWTVAYCARAMYVISVDDDLYVATDLLLSYLNIAQVRRVDNLFSGHLIVNTNPIRIDRSKWRVSKSEYPFKNYPEYIFGGFVIMSMSTVRKFTVAALYTKIFKFEDVYLGILAAKLGIEATNNGYVNSRKTFTSSESFKTLIASHFYYDPNDLQRAWDCHLSILDQDDDKAIFCDYIGDRLRKLQTEINSIVGWLQVLKQQA</sequence>
<evidence type="ECO:0000313" key="14">
    <source>
        <dbReference type="Proteomes" id="UP000242188"/>
    </source>
</evidence>
<evidence type="ECO:0000256" key="12">
    <source>
        <dbReference type="SAM" id="Phobius"/>
    </source>
</evidence>
<dbReference type="GO" id="GO:0000139">
    <property type="term" value="C:Golgi membrane"/>
    <property type="evidence" value="ECO:0007669"/>
    <property type="project" value="UniProtKB-SubCell"/>
</dbReference>
<evidence type="ECO:0000256" key="10">
    <source>
        <dbReference type="ARBA" id="ARBA00023180"/>
    </source>
</evidence>
<name>A0A210QB63_MIZYE</name>
<evidence type="ECO:0000256" key="4">
    <source>
        <dbReference type="ARBA" id="ARBA00022679"/>
    </source>
</evidence>
<keyword evidence="14" id="KW-1185">Reference proteome</keyword>
<dbReference type="Gene3D" id="3.90.550.50">
    <property type="match status" value="1"/>
</dbReference>
<evidence type="ECO:0000256" key="7">
    <source>
        <dbReference type="ARBA" id="ARBA00022989"/>
    </source>
</evidence>
<dbReference type="SUPFAM" id="SSF53448">
    <property type="entry name" value="Nucleotide-diphospho-sugar transferases"/>
    <property type="match status" value="1"/>
</dbReference>
<keyword evidence="5 12" id="KW-0812">Transmembrane</keyword>
<feature type="region of interest" description="Disordered" evidence="11">
    <location>
        <begin position="130"/>
        <end position="153"/>
    </location>
</feature>
<keyword evidence="7 12" id="KW-1133">Transmembrane helix</keyword>
<dbReference type="GO" id="GO:0016758">
    <property type="term" value="F:hexosyltransferase activity"/>
    <property type="evidence" value="ECO:0007669"/>
    <property type="project" value="InterPro"/>
</dbReference>
<gene>
    <name evidence="13" type="ORF">KP79_PYT08013</name>
</gene>
<comment type="subcellular location">
    <subcellularLocation>
        <location evidence="1">Golgi apparatus membrane</location>
        <topology evidence="1">Single-pass type II membrane protein</topology>
    </subcellularLocation>
</comment>
<reference evidence="13 14" key="1">
    <citation type="journal article" date="2017" name="Nat. Ecol. Evol.">
        <title>Scallop genome provides insights into evolution of bilaterian karyotype and development.</title>
        <authorList>
            <person name="Wang S."/>
            <person name="Zhang J."/>
            <person name="Jiao W."/>
            <person name="Li J."/>
            <person name="Xun X."/>
            <person name="Sun Y."/>
            <person name="Guo X."/>
            <person name="Huan P."/>
            <person name="Dong B."/>
            <person name="Zhang L."/>
            <person name="Hu X."/>
            <person name="Sun X."/>
            <person name="Wang J."/>
            <person name="Zhao C."/>
            <person name="Wang Y."/>
            <person name="Wang D."/>
            <person name="Huang X."/>
            <person name="Wang R."/>
            <person name="Lv J."/>
            <person name="Li Y."/>
            <person name="Zhang Z."/>
            <person name="Liu B."/>
            <person name="Lu W."/>
            <person name="Hui Y."/>
            <person name="Liang J."/>
            <person name="Zhou Z."/>
            <person name="Hou R."/>
            <person name="Li X."/>
            <person name="Liu Y."/>
            <person name="Li H."/>
            <person name="Ning X."/>
            <person name="Lin Y."/>
            <person name="Zhao L."/>
            <person name="Xing Q."/>
            <person name="Dou J."/>
            <person name="Li Y."/>
            <person name="Mao J."/>
            <person name="Guo H."/>
            <person name="Dou H."/>
            <person name="Li T."/>
            <person name="Mu C."/>
            <person name="Jiang W."/>
            <person name="Fu Q."/>
            <person name="Fu X."/>
            <person name="Miao Y."/>
            <person name="Liu J."/>
            <person name="Yu Q."/>
            <person name="Li R."/>
            <person name="Liao H."/>
            <person name="Li X."/>
            <person name="Kong Y."/>
            <person name="Jiang Z."/>
            <person name="Chourrout D."/>
            <person name="Li R."/>
            <person name="Bao Z."/>
        </authorList>
    </citation>
    <scope>NUCLEOTIDE SEQUENCE [LARGE SCALE GENOMIC DNA]</scope>
    <source>
        <strain evidence="13 14">PY_sf001</strain>
    </source>
</reference>
<dbReference type="PANTHER" id="PTHR11214">
    <property type="entry name" value="BETA-1,3-N-ACETYLGLUCOSAMINYLTRANSFERASE"/>
    <property type="match status" value="1"/>
</dbReference>
<evidence type="ECO:0000256" key="6">
    <source>
        <dbReference type="ARBA" id="ARBA00022968"/>
    </source>
</evidence>
<evidence type="ECO:0000256" key="2">
    <source>
        <dbReference type="ARBA" id="ARBA00008661"/>
    </source>
</evidence>
<dbReference type="InterPro" id="IPR002659">
    <property type="entry name" value="Glyco_trans_31"/>
</dbReference>
<proteinExistence type="inferred from homology"/>
<keyword evidence="6" id="KW-0735">Signal-anchor</keyword>
<evidence type="ECO:0000313" key="13">
    <source>
        <dbReference type="EMBL" id="OWF45975.1"/>
    </source>
</evidence>
<dbReference type="GO" id="GO:0006493">
    <property type="term" value="P:protein O-linked glycosylation"/>
    <property type="evidence" value="ECO:0007669"/>
    <property type="project" value="TreeGrafter"/>
</dbReference>
<evidence type="ECO:0000256" key="9">
    <source>
        <dbReference type="ARBA" id="ARBA00023136"/>
    </source>
</evidence>
<dbReference type="Pfam" id="PF01762">
    <property type="entry name" value="Galactosyl_T"/>
    <property type="match status" value="1"/>
</dbReference>
<keyword evidence="8" id="KW-0333">Golgi apparatus</keyword>
<evidence type="ECO:0000256" key="1">
    <source>
        <dbReference type="ARBA" id="ARBA00004323"/>
    </source>
</evidence>
<keyword evidence="10" id="KW-0325">Glycoprotein</keyword>
<evidence type="ECO:0000256" key="11">
    <source>
        <dbReference type="SAM" id="MobiDB-lite"/>
    </source>
</evidence>
<evidence type="ECO:0000256" key="8">
    <source>
        <dbReference type="ARBA" id="ARBA00023034"/>
    </source>
</evidence>
<comment type="caution">
    <text evidence="13">The sequence shown here is derived from an EMBL/GenBank/DDBJ whole genome shotgun (WGS) entry which is preliminary data.</text>
</comment>
<dbReference type="OrthoDB" id="6145110at2759"/>
<protein>
    <submittedName>
        <fullName evidence="13">Beta-1,3-galactosyltransferase brn</fullName>
    </submittedName>
</protein>
<keyword evidence="9 12" id="KW-0472">Membrane</keyword>
<feature type="compositionally biased region" description="Basic and acidic residues" evidence="11">
    <location>
        <begin position="177"/>
        <end position="194"/>
    </location>
</feature>
<evidence type="ECO:0000256" key="3">
    <source>
        <dbReference type="ARBA" id="ARBA00022676"/>
    </source>
</evidence>
<dbReference type="Proteomes" id="UP000242188">
    <property type="component" value="Unassembled WGS sequence"/>
</dbReference>
<feature type="transmembrane region" description="Helical" evidence="12">
    <location>
        <begin position="12"/>
        <end position="36"/>
    </location>
</feature>
<dbReference type="FunFam" id="3.90.550.50:FF:000001">
    <property type="entry name" value="Hexosyltransferase"/>
    <property type="match status" value="1"/>
</dbReference>
<evidence type="ECO:0000256" key="5">
    <source>
        <dbReference type="ARBA" id="ARBA00022692"/>
    </source>
</evidence>
<dbReference type="EMBL" id="NEDP02004347">
    <property type="protein sequence ID" value="OWF45975.1"/>
    <property type="molecule type" value="Genomic_DNA"/>
</dbReference>
<dbReference type="GO" id="GO:0008194">
    <property type="term" value="F:UDP-glycosyltransferase activity"/>
    <property type="evidence" value="ECO:0007669"/>
    <property type="project" value="TreeGrafter"/>
</dbReference>
<dbReference type="InterPro" id="IPR029044">
    <property type="entry name" value="Nucleotide-diphossugar_trans"/>
</dbReference>
<keyword evidence="4 13" id="KW-0808">Transferase</keyword>
<comment type="similarity">
    <text evidence="2">Belongs to the glycosyltransferase 31 family.</text>
</comment>
<accession>A0A210QB63</accession>
<dbReference type="AlphaFoldDB" id="A0A210QB63"/>